<accession>A0A0C3QKM7</accession>
<dbReference type="AlphaFoldDB" id="A0A0C3QKM7"/>
<protein>
    <submittedName>
        <fullName evidence="2">Uncharacterized protein</fullName>
    </submittedName>
</protein>
<reference evidence="2 3" key="1">
    <citation type="submission" date="2014-04" db="EMBL/GenBank/DDBJ databases">
        <authorList>
            <consortium name="DOE Joint Genome Institute"/>
            <person name="Kuo A."/>
            <person name="Girlanda M."/>
            <person name="Perotto S."/>
            <person name="Kohler A."/>
            <person name="Nagy L.G."/>
            <person name="Floudas D."/>
            <person name="Copeland A."/>
            <person name="Barry K.W."/>
            <person name="Cichocki N."/>
            <person name="Veneault-Fourrey C."/>
            <person name="LaButti K."/>
            <person name="Lindquist E.A."/>
            <person name="Lipzen A."/>
            <person name="Lundell T."/>
            <person name="Morin E."/>
            <person name="Murat C."/>
            <person name="Sun H."/>
            <person name="Tunlid A."/>
            <person name="Henrissat B."/>
            <person name="Grigoriev I.V."/>
            <person name="Hibbett D.S."/>
            <person name="Martin F."/>
            <person name="Nordberg H.P."/>
            <person name="Cantor M.N."/>
            <person name="Hua S.X."/>
        </authorList>
    </citation>
    <scope>NUCLEOTIDE SEQUENCE [LARGE SCALE GENOMIC DNA]</scope>
    <source>
        <strain evidence="2 3">MUT 4182</strain>
    </source>
</reference>
<evidence type="ECO:0000313" key="3">
    <source>
        <dbReference type="Proteomes" id="UP000054248"/>
    </source>
</evidence>
<feature type="compositionally biased region" description="Polar residues" evidence="1">
    <location>
        <begin position="14"/>
        <end position="26"/>
    </location>
</feature>
<feature type="region of interest" description="Disordered" evidence="1">
    <location>
        <begin position="1"/>
        <end position="36"/>
    </location>
</feature>
<gene>
    <name evidence="2" type="ORF">M407DRAFT_7051</name>
</gene>
<sequence length="215" mass="24083">MTMGKKSRLPPSPASSILKSTTTNVPSPLKVNSKKNEEIFATTSPTLSTSCSTAAPAIWGSRTLAKDTSSNERTVLRSQREKEVEIPPTFRNDERLRIRQESKNGRKIWIRSPRTYSPQSPALTVLHQWAIWIEEGRLVYASPVQLMEKTITVPNDGKREMKNGEFDYEHPVYLEASGPVRRILLHFTRDTVSEQSAGEATVLGLSPTPGWQPKP</sequence>
<dbReference type="EMBL" id="KN823001">
    <property type="protein sequence ID" value="KIO27951.1"/>
    <property type="molecule type" value="Genomic_DNA"/>
</dbReference>
<feature type="region of interest" description="Disordered" evidence="1">
    <location>
        <begin position="196"/>
        <end position="215"/>
    </location>
</feature>
<organism evidence="2 3">
    <name type="scientific">Tulasnella calospora MUT 4182</name>
    <dbReference type="NCBI Taxonomy" id="1051891"/>
    <lineage>
        <taxon>Eukaryota</taxon>
        <taxon>Fungi</taxon>
        <taxon>Dikarya</taxon>
        <taxon>Basidiomycota</taxon>
        <taxon>Agaricomycotina</taxon>
        <taxon>Agaricomycetes</taxon>
        <taxon>Cantharellales</taxon>
        <taxon>Tulasnellaceae</taxon>
        <taxon>Tulasnella</taxon>
    </lineage>
</organism>
<keyword evidence="3" id="KW-1185">Reference proteome</keyword>
<proteinExistence type="predicted"/>
<dbReference type="HOGENOM" id="CLU_1284118_0_0_1"/>
<dbReference type="Proteomes" id="UP000054248">
    <property type="component" value="Unassembled WGS sequence"/>
</dbReference>
<evidence type="ECO:0000313" key="2">
    <source>
        <dbReference type="EMBL" id="KIO27951.1"/>
    </source>
</evidence>
<name>A0A0C3QKM7_9AGAM</name>
<evidence type="ECO:0000256" key="1">
    <source>
        <dbReference type="SAM" id="MobiDB-lite"/>
    </source>
</evidence>
<reference evidence="3" key="2">
    <citation type="submission" date="2015-01" db="EMBL/GenBank/DDBJ databases">
        <title>Evolutionary Origins and Diversification of the Mycorrhizal Mutualists.</title>
        <authorList>
            <consortium name="DOE Joint Genome Institute"/>
            <consortium name="Mycorrhizal Genomics Consortium"/>
            <person name="Kohler A."/>
            <person name="Kuo A."/>
            <person name="Nagy L.G."/>
            <person name="Floudas D."/>
            <person name="Copeland A."/>
            <person name="Barry K.W."/>
            <person name="Cichocki N."/>
            <person name="Veneault-Fourrey C."/>
            <person name="LaButti K."/>
            <person name="Lindquist E.A."/>
            <person name="Lipzen A."/>
            <person name="Lundell T."/>
            <person name="Morin E."/>
            <person name="Murat C."/>
            <person name="Riley R."/>
            <person name="Ohm R."/>
            <person name="Sun H."/>
            <person name="Tunlid A."/>
            <person name="Henrissat B."/>
            <person name="Grigoriev I.V."/>
            <person name="Hibbett D.S."/>
            <person name="Martin F."/>
        </authorList>
    </citation>
    <scope>NUCLEOTIDE SEQUENCE [LARGE SCALE GENOMIC DNA]</scope>
    <source>
        <strain evidence="3">MUT 4182</strain>
    </source>
</reference>